<organism evidence="2 3">
    <name type="scientific">Araneus ventricosus</name>
    <name type="common">Orbweaver spider</name>
    <name type="synonym">Epeira ventricosa</name>
    <dbReference type="NCBI Taxonomy" id="182803"/>
    <lineage>
        <taxon>Eukaryota</taxon>
        <taxon>Metazoa</taxon>
        <taxon>Ecdysozoa</taxon>
        <taxon>Arthropoda</taxon>
        <taxon>Chelicerata</taxon>
        <taxon>Arachnida</taxon>
        <taxon>Araneae</taxon>
        <taxon>Araneomorphae</taxon>
        <taxon>Entelegynae</taxon>
        <taxon>Araneoidea</taxon>
        <taxon>Araneidae</taxon>
        <taxon>Araneus</taxon>
    </lineage>
</organism>
<proteinExistence type="predicted"/>
<protein>
    <submittedName>
        <fullName evidence="2">Uncharacterized protein</fullName>
    </submittedName>
</protein>
<evidence type="ECO:0000256" key="1">
    <source>
        <dbReference type="SAM" id="Phobius"/>
    </source>
</evidence>
<feature type="transmembrane region" description="Helical" evidence="1">
    <location>
        <begin position="52"/>
        <end position="73"/>
    </location>
</feature>
<keyword evidence="1" id="KW-0812">Transmembrane</keyword>
<feature type="transmembrane region" description="Helical" evidence="1">
    <location>
        <begin position="117"/>
        <end position="137"/>
    </location>
</feature>
<dbReference type="Proteomes" id="UP000499080">
    <property type="component" value="Unassembled WGS sequence"/>
</dbReference>
<accession>A0A4Y2DRV6</accession>
<keyword evidence="1" id="KW-1133">Transmembrane helix</keyword>
<evidence type="ECO:0000313" key="3">
    <source>
        <dbReference type="Proteomes" id="UP000499080"/>
    </source>
</evidence>
<reference evidence="2 3" key="1">
    <citation type="journal article" date="2019" name="Sci. Rep.">
        <title>Orb-weaving spider Araneus ventricosus genome elucidates the spidroin gene catalogue.</title>
        <authorList>
            <person name="Kono N."/>
            <person name="Nakamura H."/>
            <person name="Ohtoshi R."/>
            <person name="Moran D.A.P."/>
            <person name="Shinohara A."/>
            <person name="Yoshida Y."/>
            <person name="Fujiwara M."/>
            <person name="Mori M."/>
            <person name="Tomita M."/>
            <person name="Arakawa K."/>
        </authorList>
    </citation>
    <scope>NUCLEOTIDE SEQUENCE [LARGE SCALE GENOMIC DNA]</scope>
</reference>
<sequence>MYFAILALEASTRTNQLSVEVSSEPVHEENFSSNKTSFENYRIVDDFQKYRYIIDLLGPLCILCSLAVVLRTLDASTRTNQLSVEVSSELIHQENFSSTKTSFENYRTVDDLQKYRVGYIVSLFGPLCILCVLAVILRKMKGYLCF</sequence>
<keyword evidence="1" id="KW-0472">Membrane</keyword>
<evidence type="ECO:0000313" key="2">
    <source>
        <dbReference type="EMBL" id="GBM19560.1"/>
    </source>
</evidence>
<name>A0A4Y2DRV6_ARAVE</name>
<keyword evidence="3" id="KW-1185">Reference proteome</keyword>
<gene>
    <name evidence="2" type="ORF">AVEN_363_1</name>
</gene>
<dbReference type="AlphaFoldDB" id="A0A4Y2DRV6"/>
<dbReference type="EMBL" id="BGPR01000426">
    <property type="protein sequence ID" value="GBM19560.1"/>
    <property type="molecule type" value="Genomic_DNA"/>
</dbReference>
<comment type="caution">
    <text evidence="2">The sequence shown here is derived from an EMBL/GenBank/DDBJ whole genome shotgun (WGS) entry which is preliminary data.</text>
</comment>